<evidence type="ECO:0000313" key="8">
    <source>
        <dbReference type="Proteomes" id="UP000230886"/>
    </source>
</evidence>
<evidence type="ECO:0000256" key="3">
    <source>
        <dbReference type="ARBA" id="ARBA00066406"/>
    </source>
</evidence>
<dbReference type="KEGG" id="rqi:C1M55_23925"/>
<evidence type="ECO:0000313" key="6">
    <source>
        <dbReference type="EMBL" id="MDE8648909.1"/>
    </source>
</evidence>
<dbReference type="RefSeq" id="WP_007733934.1">
    <property type="nucleotide sequence ID" value="NZ_CP025959.1"/>
</dbReference>
<dbReference type="PANTHER" id="PTHR28047:SF5">
    <property type="entry name" value="PROTEIN DCG1"/>
    <property type="match status" value="1"/>
</dbReference>
<dbReference type="PANTHER" id="PTHR28047">
    <property type="entry name" value="PROTEIN DCG1"/>
    <property type="match status" value="1"/>
</dbReference>
<comment type="similarity">
    <text evidence="1">Belongs to the HyuE racemase family.</text>
</comment>
<dbReference type="Proteomes" id="UP000230886">
    <property type="component" value="Unassembled WGS sequence"/>
</dbReference>
<comment type="catalytic activity">
    <reaction evidence="5">
        <text>D-5-benzylhydantoin = L-5-benzylhydantoin</text>
        <dbReference type="Rhea" id="RHEA:83991"/>
        <dbReference type="ChEBI" id="CHEBI:176864"/>
        <dbReference type="ChEBI" id="CHEBI:233540"/>
    </reaction>
</comment>
<evidence type="ECO:0000256" key="1">
    <source>
        <dbReference type="ARBA" id="ARBA00038414"/>
    </source>
</evidence>
<gene>
    <name evidence="7" type="ORF">CHR55_17205</name>
    <name evidence="6" type="ORF">PXH69_28460</name>
</gene>
<accession>A0A069JEV7</accession>
<reference evidence="7 8" key="1">
    <citation type="submission" date="2017-07" db="EMBL/GenBank/DDBJ databases">
        <title>Draft sequence of Rhodococcus enclensis 23b-28.</title>
        <authorList>
            <person name="Besaury L."/>
            <person name="Sancelme M."/>
            <person name="Amato P."/>
            <person name="Lallement A."/>
            <person name="Delort A.-M."/>
        </authorList>
    </citation>
    <scope>NUCLEOTIDE SEQUENCE [LARGE SCALE GENOMIC DNA]</scope>
    <source>
        <strain evidence="7 8">23b-28</strain>
    </source>
</reference>
<reference evidence="6" key="2">
    <citation type="submission" date="2023-02" db="EMBL/GenBank/DDBJ databases">
        <title>A novel hydrolase synthesized by Rhodococcus erythropolis HQ is responsible for the detoxification of Zearalenone.</title>
        <authorList>
            <person name="Hu J."/>
            <person name="Xu J."/>
        </authorList>
    </citation>
    <scope>NUCLEOTIDE SEQUENCE</scope>
    <source>
        <strain evidence="6">HQ</strain>
    </source>
</reference>
<dbReference type="Proteomes" id="UP001217325">
    <property type="component" value="Unassembled WGS sequence"/>
</dbReference>
<name>A0A069JEV7_RHOSG</name>
<dbReference type="GO" id="GO:0036348">
    <property type="term" value="F:hydantoin racemase activity"/>
    <property type="evidence" value="ECO:0007669"/>
    <property type="project" value="UniProtKB-EC"/>
</dbReference>
<protein>
    <recommendedName>
        <fullName evidence="4">Hydantoin racemase</fullName>
        <ecNumber evidence="3">5.1.99.5</ecNumber>
    </recommendedName>
</protein>
<dbReference type="Pfam" id="PF01177">
    <property type="entry name" value="Asp_Glu_race"/>
    <property type="match status" value="1"/>
</dbReference>
<dbReference type="FunFam" id="3.40.50.12500:FF:000001">
    <property type="entry name" value="Putative hydantoin racemase"/>
    <property type="match status" value="1"/>
</dbReference>
<dbReference type="EMBL" id="NOVD01000011">
    <property type="protein sequence ID" value="PCK26010.1"/>
    <property type="molecule type" value="Genomic_DNA"/>
</dbReference>
<dbReference type="EMBL" id="JARDXE010000022">
    <property type="protein sequence ID" value="MDE8648909.1"/>
    <property type="molecule type" value="Genomic_DNA"/>
</dbReference>
<dbReference type="GO" id="GO:0047661">
    <property type="term" value="F:amino-acid racemase activity"/>
    <property type="evidence" value="ECO:0007669"/>
    <property type="project" value="InterPro"/>
</dbReference>
<dbReference type="InterPro" id="IPR015942">
    <property type="entry name" value="Asp/Glu/hydantoin_racemase"/>
</dbReference>
<evidence type="ECO:0000256" key="4">
    <source>
        <dbReference type="ARBA" id="ARBA00067972"/>
    </source>
</evidence>
<evidence type="ECO:0000256" key="5">
    <source>
        <dbReference type="ARBA" id="ARBA00093199"/>
    </source>
</evidence>
<proteinExistence type="inferred from homology"/>
<evidence type="ECO:0000313" key="7">
    <source>
        <dbReference type="EMBL" id="PCK26010.1"/>
    </source>
</evidence>
<dbReference type="EC" id="5.1.99.5" evidence="3"/>
<dbReference type="Gene3D" id="3.40.50.12500">
    <property type="match status" value="1"/>
</dbReference>
<comment type="catalytic activity">
    <reaction evidence="2">
        <text>a D-5-monosubstituted hydantoin = a L-5-monosubstituted hydantoin</text>
        <dbReference type="Rhea" id="RHEA:46624"/>
        <dbReference type="ChEBI" id="CHEBI:86339"/>
        <dbReference type="ChEBI" id="CHEBI:86340"/>
        <dbReference type="EC" id="5.1.99.5"/>
    </reaction>
</comment>
<dbReference type="InterPro" id="IPR053714">
    <property type="entry name" value="Iso_Racemase_Enz_sf"/>
</dbReference>
<dbReference type="InterPro" id="IPR052186">
    <property type="entry name" value="Hydantoin_racemase-like"/>
</dbReference>
<dbReference type="AlphaFoldDB" id="A0A069JEV7"/>
<sequence>MRIKVINPNTTWAMTAKIEECARTVAGSGTFVEAVSPAMGPASIESHYDEALSVPGILTEIAAGEKNEVDGYVIACFGDPGLDAARELAKGPVVAVAEAAMNYASFLGRGFSIVTTLGRTRGRAADLVDRYGMQARCRGIHSCEIPVLELDRDPDARKVILEACFDALEQDDSDVLVLGCAGMADLCQDLSDELGVPVVDGVAAGVTMVQSLVTLGLSTSSRGEFARPLPKNYTGTLTPFSL</sequence>
<evidence type="ECO:0000256" key="2">
    <source>
        <dbReference type="ARBA" id="ARBA00051635"/>
    </source>
</evidence>
<comment type="caution">
    <text evidence="7">The sequence shown here is derived from an EMBL/GenBank/DDBJ whole genome shotgun (WGS) entry which is preliminary data.</text>
</comment>
<accession>A0A1C3ZTB8</accession>
<organism evidence="7 8">
    <name type="scientific">Rhodococcus qingshengii</name>
    <dbReference type="NCBI Taxonomy" id="334542"/>
    <lineage>
        <taxon>Bacteria</taxon>
        <taxon>Bacillati</taxon>
        <taxon>Actinomycetota</taxon>
        <taxon>Actinomycetes</taxon>
        <taxon>Mycobacteriales</taxon>
        <taxon>Nocardiaceae</taxon>
        <taxon>Rhodococcus</taxon>
        <taxon>Rhodococcus erythropolis group</taxon>
    </lineage>
</organism>